<dbReference type="Proteomes" id="UP000327013">
    <property type="component" value="Chromosome 7"/>
</dbReference>
<keyword evidence="4 8" id="KW-0560">Oxidoreductase</keyword>
<evidence type="ECO:0000313" key="10">
    <source>
        <dbReference type="Proteomes" id="UP000327013"/>
    </source>
</evidence>
<evidence type="ECO:0000313" key="9">
    <source>
        <dbReference type="EMBL" id="KAE8100109.1"/>
    </source>
</evidence>
<dbReference type="CDD" id="cd20653">
    <property type="entry name" value="CYP81"/>
    <property type="match status" value="1"/>
</dbReference>
<evidence type="ECO:0000256" key="3">
    <source>
        <dbReference type="ARBA" id="ARBA00022723"/>
    </source>
</evidence>
<keyword evidence="2 7" id="KW-0349">Heme</keyword>
<sequence length="503" mass="57473">MENFYSYLAFFLSVFFIIIIKLVNSHNQKLPPTPFSLPIIGHAQLLKQQLYQTLDTLSLQYGPILYLKLGSRSILVLSSPSLVEECFTKNDIIFANRPRTMAGDHFTYNSTAPVWAPYGHMWRNLRRILAVEIFSQMNLQKSSVVRQEEVHSLLRQIFRASNRGPQRLELRHLFSLLMFNIMMRMVAGKPCVGEEAAASMDLGKQNLKEFKENYAANLSINICDFFPLLRWVGYKGLEKSMIRLQRKRDRFLRLLIEEIKQNKASSLNKRNLIETLLSLHESEPELCSDNVIKSIVLMMFVAGTDTTSTTMEWAMSLLLNHPEALQKVRAEIDNQVGHGRLLNDLDLPKLPYLRCVVNEALRLYPVAPLLLPHFSSKDCTLGGFHIPGGTILLVNAWSIHRDPKVWEEPNRFKPERFEAFDGERERFKFVTFGTGRRACPGAGMAMRTMSLALGTFIQCFDWERVGKEMVDMTQSLGVLLSKAEPLEAVCSPRPSMISILSQL</sequence>
<accession>A0A5N6RP96</accession>
<dbReference type="InterPro" id="IPR017972">
    <property type="entry name" value="Cyt_P450_CS"/>
</dbReference>
<dbReference type="InterPro" id="IPR001128">
    <property type="entry name" value="Cyt_P450"/>
</dbReference>
<dbReference type="GO" id="GO:0020037">
    <property type="term" value="F:heme binding"/>
    <property type="evidence" value="ECO:0007669"/>
    <property type="project" value="InterPro"/>
</dbReference>
<dbReference type="SUPFAM" id="SSF48264">
    <property type="entry name" value="Cytochrome P450"/>
    <property type="match status" value="1"/>
</dbReference>
<evidence type="ECO:0000256" key="4">
    <source>
        <dbReference type="ARBA" id="ARBA00023002"/>
    </source>
</evidence>
<dbReference type="Gene3D" id="1.10.630.10">
    <property type="entry name" value="Cytochrome P450"/>
    <property type="match status" value="1"/>
</dbReference>
<dbReference type="PANTHER" id="PTHR47947:SF13">
    <property type="entry name" value="CYTOCHROME P450, FAMILY 81, SUBFAMILY K, POLYPEPTIDE 1-RELATED"/>
    <property type="match status" value="1"/>
</dbReference>
<evidence type="ECO:0000256" key="6">
    <source>
        <dbReference type="ARBA" id="ARBA00023033"/>
    </source>
</evidence>
<feature type="binding site" description="axial binding residue" evidence="7">
    <location>
        <position position="439"/>
    </location>
    <ligand>
        <name>heme</name>
        <dbReference type="ChEBI" id="CHEBI:30413"/>
    </ligand>
    <ligandPart>
        <name>Fe</name>
        <dbReference type="ChEBI" id="CHEBI:18248"/>
    </ligandPart>
</feature>
<dbReference type="OrthoDB" id="1055148at2759"/>
<dbReference type="InterPro" id="IPR036396">
    <property type="entry name" value="Cyt_P450_sf"/>
</dbReference>
<evidence type="ECO:0000256" key="5">
    <source>
        <dbReference type="ARBA" id="ARBA00023004"/>
    </source>
</evidence>
<gene>
    <name evidence="9" type="ORF">FH972_018036</name>
</gene>
<dbReference type="GO" id="GO:0004497">
    <property type="term" value="F:monooxygenase activity"/>
    <property type="evidence" value="ECO:0007669"/>
    <property type="project" value="UniProtKB-KW"/>
</dbReference>
<protein>
    <recommendedName>
        <fullName evidence="11">Cytochrome P450</fullName>
    </recommendedName>
</protein>
<evidence type="ECO:0000256" key="8">
    <source>
        <dbReference type="RuleBase" id="RU000461"/>
    </source>
</evidence>
<comment type="similarity">
    <text evidence="1 8">Belongs to the cytochrome P450 family.</text>
</comment>
<dbReference type="PRINTS" id="PR00463">
    <property type="entry name" value="EP450I"/>
</dbReference>
<dbReference type="PANTHER" id="PTHR47947">
    <property type="entry name" value="CYTOCHROME P450 82C3-RELATED"/>
    <property type="match status" value="1"/>
</dbReference>
<evidence type="ECO:0000256" key="7">
    <source>
        <dbReference type="PIRSR" id="PIRSR602401-1"/>
    </source>
</evidence>
<dbReference type="EMBL" id="CM017327">
    <property type="protein sequence ID" value="KAE8100109.1"/>
    <property type="molecule type" value="Genomic_DNA"/>
</dbReference>
<dbReference type="AlphaFoldDB" id="A0A5N6RP96"/>
<dbReference type="GO" id="GO:0005506">
    <property type="term" value="F:iron ion binding"/>
    <property type="evidence" value="ECO:0007669"/>
    <property type="project" value="InterPro"/>
</dbReference>
<dbReference type="PRINTS" id="PR00385">
    <property type="entry name" value="P450"/>
</dbReference>
<organism evidence="9 10">
    <name type="scientific">Carpinus fangiana</name>
    <dbReference type="NCBI Taxonomy" id="176857"/>
    <lineage>
        <taxon>Eukaryota</taxon>
        <taxon>Viridiplantae</taxon>
        <taxon>Streptophyta</taxon>
        <taxon>Embryophyta</taxon>
        <taxon>Tracheophyta</taxon>
        <taxon>Spermatophyta</taxon>
        <taxon>Magnoliopsida</taxon>
        <taxon>eudicotyledons</taxon>
        <taxon>Gunneridae</taxon>
        <taxon>Pentapetalae</taxon>
        <taxon>rosids</taxon>
        <taxon>fabids</taxon>
        <taxon>Fagales</taxon>
        <taxon>Betulaceae</taxon>
        <taxon>Carpinus</taxon>
    </lineage>
</organism>
<keyword evidence="10" id="KW-1185">Reference proteome</keyword>
<dbReference type="InterPro" id="IPR002401">
    <property type="entry name" value="Cyt_P450_E_grp-I"/>
</dbReference>
<dbReference type="FunFam" id="1.10.630.10:FF:000081">
    <property type="entry name" value="Cytochrome P450 CYP81N5"/>
    <property type="match status" value="1"/>
</dbReference>
<keyword evidence="3 7" id="KW-0479">Metal-binding</keyword>
<dbReference type="Pfam" id="PF00067">
    <property type="entry name" value="p450"/>
    <property type="match status" value="1"/>
</dbReference>
<dbReference type="PROSITE" id="PS00086">
    <property type="entry name" value="CYTOCHROME_P450"/>
    <property type="match status" value="1"/>
</dbReference>
<name>A0A5N6RP96_9ROSI</name>
<keyword evidence="6 8" id="KW-0503">Monooxygenase</keyword>
<proteinExistence type="inferred from homology"/>
<evidence type="ECO:0000256" key="2">
    <source>
        <dbReference type="ARBA" id="ARBA00022617"/>
    </source>
</evidence>
<evidence type="ECO:0008006" key="11">
    <source>
        <dbReference type="Google" id="ProtNLM"/>
    </source>
</evidence>
<comment type="cofactor">
    <cofactor evidence="7">
        <name>heme</name>
        <dbReference type="ChEBI" id="CHEBI:30413"/>
    </cofactor>
</comment>
<dbReference type="GO" id="GO:0016705">
    <property type="term" value="F:oxidoreductase activity, acting on paired donors, with incorporation or reduction of molecular oxygen"/>
    <property type="evidence" value="ECO:0007669"/>
    <property type="project" value="InterPro"/>
</dbReference>
<evidence type="ECO:0000256" key="1">
    <source>
        <dbReference type="ARBA" id="ARBA00010617"/>
    </source>
</evidence>
<reference evidence="9 10" key="1">
    <citation type="submission" date="2019-06" db="EMBL/GenBank/DDBJ databases">
        <title>A chromosomal-level reference genome of Carpinus fangiana (Coryloideae, Betulaceae).</title>
        <authorList>
            <person name="Yang X."/>
            <person name="Wang Z."/>
            <person name="Zhang L."/>
            <person name="Hao G."/>
            <person name="Liu J."/>
            <person name="Yang Y."/>
        </authorList>
    </citation>
    <scope>NUCLEOTIDE SEQUENCE [LARGE SCALE GENOMIC DNA]</scope>
    <source>
        <strain evidence="9">Cfa_2016G</strain>
        <tissue evidence="9">Leaf</tissue>
    </source>
</reference>
<dbReference type="InterPro" id="IPR050651">
    <property type="entry name" value="Plant_Cytochrome_P450_Monoox"/>
</dbReference>
<keyword evidence="5 7" id="KW-0408">Iron</keyword>